<evidence type="ECO:0000313" key="1">
    <source>
        <dbReference type="EMBL" id="CUU83270.1"/>
    </source>
</evidence>
<keyword evidence="2" id="KW-1185">Reference proteome</keyword>
<dbReference type="EMBL" id="FAVB01000003">
    <property type="protein sequence ID" value="CUU83270.1"/>
    <property type="molecule type" value="Genomic_DNA"/>
</dbReference>
<accession>A0A0S4SA78</accession>
<dbReference type="Proteomes" id="UP000052237">
    <property type="component" value="Unassembled WGS sequence"/>
</dbReference>
<organism evidence="1 2">
    <name type="scientific">Campylobacter hyointestinalis subsp. hyointestinalis</name>
    <dbReference type="NCBI Taxonomy" id="91352"/>
    <lineage>
        <taxon>Bacteria</taxon>
        <taxon>Pseudomonadati</taxon>
        <taxon>Campylobacterota</taxon>
        <taxon>Epsilonproteobacteria</taxon>
        <taxon>Campylobacterales</taxon>
        <taxon>Campylobacteraceae</taxon>
        <taxon>Campylobacter</taxon>
    </lineage>
</organism>
<gene>
    <name evidence="1" type="ORF">ERS686654_01397</name>
</gene>
<reference evidence="1 2" key="1">
    <citation type="submission" date="2015-11" db="EMBL/GenBank/DDBJ databases">
        <authorList>
            <consortium name="Pathogen Informatics"/>
        </authorList>
    </citation>
    <scope>NUCLEOTIDE SEQUENCE [LARGE SCALE GENOMIC DNA]</scope>
    <source>
        <strain evidence="1 2">006A-0059</strain>
    </source>
</reference>
<comment type="caution">
    <text evidence="1">The sequence shown here is derived from an EMBL/GenBank/DDBJ whole genome shotgun (WGS) entry which is preliminary data.</text>
</comment>
<sequence length="420" mass="47326">MYIEGKVNNAYEFYDILKAKALEAGYECISDRTLNATNITDVYNMDHFRDSTSRSFYKACMDPNSQPSSNGFGGSSGATLTFNKDVGFDRITFYSVVSDAFAFSIYGVNEHNQEYHLADIPNDSYKKLEVKIQSEAKFRKLHFKNLYCTAHIEIFLKNGSFIYKELVLKKVVGTKELLYIFVLDDDGDRFYLHMSPIKSFNPSKAPCILAKEHIGAMDSLVKVVLPTGEFGYSLSLQDRRICGAINTLNPQVFEPFYIGLLKPYPSLDKADPFLCFGLGDTKKGLADVSKDGISYPYSKYKNEFLQCISTPNWTTPPTEDNIYSNVNEPFALPIFVCYFGRYDGSKDLGGNIKERAERLVYYGYESTEAKMLGEMDGMIAIILGDGIEVGDTLSIDTKNYKIITAGSDITNRYCYALIKE</sequence>
<name>A0A0S4SA78_CAMHY</name>
<proteinExistence type="predicted"/>
<evidence type="ECO:0000313" key="2">
    <source>
        <dbReference type="Proteomes" id="UP000052237"/>
    </source>
</evidence>
<dbReference type="RefSeq" id="WP_059435230.1">
    <property type="nucleotide sequence ID" value="NZ_FAVB01000003.1"/>
</dbReference>
<dbReference type="AlphaFoldDB" id="A0A0S4SA78"/>
<protein>
    <submittedName>
        <fullName evidence="1">Uncharacterized protein</fullName>
    </submittedName>
</protein>